<evidence type="ECO:0000256" key="2">
    <source>
        <dbReference type="ARBA" id="ARBA00023186"/>
    </source>
</evidence>
<comment type="similarity">
    <text evidence="1">Belongs to the prefoldin subunit beta family.</text>
</comment>
<dbReference type="Pfam" id="PF01920">
    <property type="entry name" value="Prefoldin_2"/>
    <property type="match status" value="1"/>
</dbReference>
<dbReference type="AlphaFoldDB" id="A0A8S1LL40"/>
<dbReference type="OrthoDB" id="5242628at2759"/>
<dbReference type="PANTHER" id="PTHR20903:SF0">
    <property type="entry name" value="PREFOLDIN SUBUNIT 1"/>
    <property type="match status" value="1"/>
</dbReference>
<dbReference type="GO" id="GO:0016272">
    <property type="term" value="C:prefoldin complex"/>
    <property type="evidence" value="ECO:0007669"/>
    <property type="project" value="InterPro"/>
</dbReference>
<evidence type="ECO:0000256" key="3">
    <source>
        <dbReference type="SAM" id="Coils"/>
    </source>
</evidence>
<proteinExistence type="inferred from homology"/>
<keyword evidence="3" id="KW-0175">Coiled coil</keyword>
<feature type="coiled-coil region" evidence="3">
    <location>
        <begin position="78"/>
        <end position="105"/>
    </location>
</feature>
<organism evidence="4 5">
    <name type="scientific">Paramecium sonneborni</name>
    <dbReference type="NCBI Taxonomy" id="65129"/>
    <lineage>
        <taxon>Eukaryota</taxon>
        <taxon>Sar</taxon>
        <taxon>Alveolata</taxon>
        <taxon>Ciliophora</taxon>
        <taxon>Intramacronucleata</taxon>
        <taxon>Oligohymenophorea</taxon>
        <taxon>Peniculida</taxon>
        <taxon>Parameciidae</taxon>
        <taxon>Paramecium</taxon>
    </lineage>
</organism>
<keyword evidence="2" id="KW-0143">Chaperone</keyword>
<dbReference type="EMBL" id="CAJJDN010000024">
    <property type="protein sequence ID" value="CAD8068640.1"/>
    <property type="molecule type" value="Genomic_DNA"/>
</dbReference>
<reference evidence="4" key="1">
    <citation type="submission" date="2021-01" db="EMBL/GenBank/DDBJ databases">
        <authorList>
            <consortium name="Genoscope - CEA"/>
            <person name="William W."/>
        </authorList>
    </citation>
    <scope>NUCLEOTIDE SEQUENCE</scope>
</reference>
<evidence type="ECO:0008006" key="6">
    <source>
        <dbReference type="Google" id="ProtNLM"/>
    </source>
</evidence>
<evidence type="ECO:0000313" key="5">
    <source>
        <dbReference type="Proteomes" id="UP000692954"/>
    </source>
</evidence>
<comment type="caution">
    <text evidence="4">The sequence shown here is derived from an EMBL/GenBank/DDBJ whole genome shotgun (WGS) entry which is preliminary data.</text>
</comment>
<dbReference type="PANTHER" id="PTHR20903">
    <property type="entry name" value="PREFOLDIN SUBUNIT 1-RELATED"/>
    <property type="match status" value="1"/>
</dbReference>
<sequence>MQQISKEKENQIQQAMDLEKDVLSTLAKVRQYEGSINSLKRNIQKCNITLKELGSIDQQKTYNPVGRCFILKPKGDIVNEVNENIKSHEKDIAEYEKVRQHLVTKGKEKEIQLQEAMKSLKI</sequence>
<accession>A0A8S1LL40</accession>
<name>A0A8S1LL40_9CILI</name>
<dbReference type="GO" id="GO:0005737">
    <property type="term" value="C:cytoplasm"/>
    <property type="evidence" value="ECO:0007669"/>
    <property type="project" value="TreeGrafter"/>
</dbReference>
<dbReference type="GO" id="GO:0051082">
    <property type="term" value="F:unfolded protein binding"/>
    <property type="evidence" value="ECO:0007669"/>
    <property type="project" value="InterPro"/>
</dbReference>
<dbReference type="GO" id="GO:0044183">
    <property type="term" value="F:protein folding chaperone"/>
    <property type="evidence" value="ECO:0007669"/>
    <property type="project" value="TreeGrafter"/>
</dbReference>
<gene>
    <name evidence="4" type="ORF">PSON_ATCC_30995.1.T0240253</name>
</gene>
<dbReference type="InterPro" id="IPR002777">
    <property type="entry name" value="PFD_beta-like"/>
</dbReference>
<evidence type="ECO:0000313" key="4">
    <source>
        <dbReference type="EMBL" id="CAD8068640.1"/>
    </source>
</evidence>
<keyword evidence="5" id="KW-1185">Reference proteome</keyword>
<dbReference type="Proteomes" id="UP000692954">
    <property type="component" value="Unassembled WGS sequence"/>
</dbReference>
<evidence type="ECO:0000256" key="1">
    <source>
        <dbReference type="ARBA" id="ARBA00008045"/>
    </source>
</evidence>
<protein>
    <recommendedName>
        <fullName evidence="6">Prefoldin subunit 1</fullName>
    </recommendedName>
</protein>